<keyword evidence="4" id="KW-1133">Transmembrane helix</keyword>
<feature type="region of interest" description="Disordered" evidence="3">
    <location>
        <begin position="1"/>
        <end position="55"/>
    </location>
</feature>
<keyword evidence="4" id="KW-0812">Transmembrane</keyword>
<feature type="compositionally biased region" description="Acidic residues" evidence="3">
    <location>
        <begin position="33"/>
        <end position="50"/>
    </location>
</feature>
<keyword evidence="2 4" id="KW-0472">Membrane</keyword>
<keyword evidence="6" id="KW-1185">Reference proteome</keyword>
<evidence type="ECO:0000313" key="5">
    <source>
        <dbReference type="EMBL" id="BBZ29584.1"/>
    </source>
</evidence>
<feature type="transmembrane region" description="Helical" evidence="4">
    <location>
        <begin position="65"/>
        <end position="88"/>
    </location>
</feature>
<feature type="compositionally biased region" description="Low complexity" evidence="3">
    <location>
        <begin position="16"/>
        <end position="32"/>
    </location>
</feature>
<dbReference type="Proteomes" id="UP000466517">
    <property type="component" value="Chromosome"/>
</dbReference>
<evidence type="ECO:0008006" key="7">
    <source>
        <dbReference type="Google" id="ProtNLM"/>
    </source>
</evidence>
<gene>
    <name evidence="5" type="ORF">MMAD_38790</name>
</gene>
<protein>
    <recommendedName>
        <fullName evidence="7">Outer membrane protein</fullName>
    </recommendedName>
</protein>
<evidence type="ECO:0000256" key="4">
    <source>
        <dbReference type="SAM" id="Phobius"/>
    </source>
</evidence>
<name>A0A7I7XK48_9MYCO</name>
<proteinExistence type="predicted"/>
<evidence type="ECO:0000256" key="2">
    <source>
        <dbReference type="ARBA" id="ARBA00023136"/>
    </source>
</evidence>
<dbReference type="PANTHER" id="PTHR37042">
    <property type="entry name" value="OUTER MEMBRANE PROTEIN RV1973"/>
    <property type="match status" value="1"/>
</dbReference>
<dbReference type="EMBL" id="AP022610">
    <property type="protein sequence ID" value="BBZ29584.1"/>
    <property type="molecule type" value="Genomic_DNA"/>
</dbReference>
<dbReference type="RefSeq" id="WP_163740251.1">
    <property type="nucleotide sequence ID" value="NZ_AP022610.1"/>
</dbReference>
<dbReference type="GO" id="GO:0016020">
    <property type="term" value="C:membrane"/>
    <property type="evidence" value="ECO:0007669"/>
    <property type="project" value="UniProtKB-SubCell"/>
</dbReference>
<reference evidence="5 6" key="1">
    <citation type="journal article" date="2019" name="Emerg. Microbes Infect.">
        <title>Comprehensive subspecies identification of 175 nontuberculous mycobacteria species based on 7547 genomic profiles.</title>
        <authorList>
            <person name="Matsumoto Y."/>
            <person name="Kinjo T."/>
            <person name="Motooka D."/>
            <person name="Nabeya D."/>
            <person name="Jung N."/>
            <person name="Uechi K."/>
            <person name="Horii T."/>
            <person name="Iida T."/>
            <person name="Fujita J."/>
            <person name="Nakamura S."/>
        </authorList>
    </citation>
    <scope>NUCLEOTIDE SEQUENCE [LARGE SCALE GENOMIC DNA]</scope>
    <source>
        <strain evidence="5 6">JCM 13574</strain>
    </source>
</reference>
<sequence>MTHAKEPDGPDEPTAPEDVAPAPEDVAPAPEEAAAEPEAAEPDAAAEAEVAEPAPARRRVDWGRVLAYGVLPAVALVLAAVAGVARYVDTTARDDARAGAAAMATAESTAVTMLSYSPTDVDAKLNAAAALLTGDFRGQYLGTIHNTVIPGAQQQQISAVTKVPAAAVVSATAHRAVVMLYLDQTVTVGDDAPSKTLSSARATLTDVDGRWLISEFLVT</sequence>
<dbReference type="KEGG" id="mmag:MMAD_38790"/>
<accession>A0A7I7XK48</accession>
<organism evidence="5 6">
    <name type="scientific">Mycolicibacterium madagascariense</name>
    <dbReference type="NCBI Taxonomy" id="212765"/>
    <lineage>
        <taxon>Bacteria</taxon>
        <taxon>Bacillati</taxon>
        <taxon>Actinomycetota</taxon>
        <taxon>Actinomycetes</taxon>
        <taxon>Mycobacteriales</taxon>
        <taxon>Mycobacteriaceae</taxon>
        <taxon>Mycolicibacterium</taxon>
    </lineage>
</organism>
<evidence type="ECO:0000313" key="6">
    <source>
        <dbReference type="Proteomes" id="UP000466517"/>
    </source>
</evidence>
<comment type="subcellular location">
    <subcellularLocation>
        <location evidence="1">Membrane</location>
    </subcellularLocation>
</comment>
<evidence type="ECO:0000256" key="3">
    <source>
        <dbReference type="SAM" id="MobiDB-lite"/>
    </source>
</evidence>
<evidence type="ECO:0000256" key="1">
    <source>
        <dbReference type="ARBA" id="ARBA00004370"/>
    </source>
</evidence>
<dbReference type="AlphaFoldDB" id="A0A7I7XK48"/>
<dbReference type="PANTHER" id="PTHR37042:SF4">
    <property type="entry name" value="OUTER MEMBRANE PROTEIN RV1973"/>
    <property type="match status" value="1"/>
</dbReference>